<dbReference type="GO" id="GO:0046872">
    <property type="term" value="F:metal ion binding"/>
    <property type="evidence" value="ECO:0007669"/>
    <property type="project" value="UniProtKB-KW"/>
</dbReference>
<dbReference type="KEGG" id="ttf:THTE_3145"/>
<evidence type="ECO:0000256" key="5">
    <source>
        <dbReference type="ARBA" id="ARBA00022723"/>
    </source>
</evidence>
<evidence type="ECO:0000313" key="13">
    <source>
        <dbReference type="Proteomes" id="UP000215086"/>
    </source>
</evidence>
<dbReference type="EMBL" id="CP018477">
    <property type="protein sequence ID" value="ASV75747.1"/>
    <property type="molecule type" value="Genomic_DNA"/>
</dbReference>
<organism evidence="12 13">
    <name type="scientific">Thermogutta terrifontis</name>
    <dbReference type="NCBI Taxonomy" id="1331910"/>
    <lineage>
        <taxon>Bacteria</taxon>
        <taxon>Pseudomonadati</taxon>
        <taxon>Planctomycetota</taxon>
        <taxon>Planctomycetia</taxon>
        <taxon>Pirellulales</taxon>
        <taxon>Thermoguttaceae</taxon>
        <taxon>Thermogutta</taxon>
    </lineage>
</organism>
<dbReference type="InterPro" id="IPR015422">
    <property type="entry name" value="PyrdxlP-dep_Trfase_small"/>
</dbReference>
<keyword evidence="6" id="KW-0663">Pyridoxal phosphate</keyword>
<dbReference type="EC" id="2.8.1.7" evidence="3"/>
<reference evidence="12 13" key="1">
    <citation type="journal article" name="Front. Microbiol.">
        <title>Sugar Metabolism of the First Thermophilic Planctomycete Thermogutta terrifontis: Comparative Genomic and Transcriptomic Approaches.</title>
        <authorList>
            <person name="Elcheninov A.G."/>
            <person name="Menzel P."/>
            <person name="Gudbergsdottir S.R."/>
            <person name="Slesarev A.I."/>
            <person name="Kadnikov V.V."/>
            <person name="Krogh A."/>
            <person name="Bonch-Osmolovskaya E.A."/>
            <person name="Peng X."/>
            <person name="Kublanov I.V."/>
        </authorList>
    </citation>
    <scope>NUCLEOTIDE SEQUENCE [LARGE SCALE GENOMIC DNA]</scope>
    <source>
        <strain evidence="12 13">R1</strain>
    </source>
</reference>
<dbReference type="PANTHER" id="PTHR11601:SF34">
    <property type="entry name" value="CYSTEINE DESULFURASE"/>
    <property type="match status" value="1"/>
</dbReference>
<evidence type="ECO:0000256" key="10">
    <source>
        <dbReference type="RuleBase" id="RU004504"/>
    </source>
</evidence>
<evidence type="ECO:0000256" key="9">
    <source>
        <dbReference type="ARBA" id="ARBA00050776"/>
    </source>
</evidence>
<name>A0A286RIF9_9BACT</name>
<dbReference type="Gene3D" id="3.90.1150.10">
    <property type="entry name" value="Aspartate Aminotransferase, domain 1"/>
    <property type="match status" value="1"/>
</dbReference>
<dbReference type="PIRSF" id="PIRSF005572">
    <property type="entry name" value="NifS"/>
    <property type="match status" value="1"/>
</dbReference>
<dbReference type="OrthoDB" id="9808002at2"/>
<evidence type="ECO:0000256" key="8">
    <source>
        <dbReference type="ARBA" id="ARBA00023014"/>
    </source>
</evidence>
<protein>
    <recommendedName>
        <fullName evidence="3">cysteine desulfurase</fullName>
        <ecNumber evidence="3">2.8.1.7</ecNumber>
    </recommendedName>
</protein>
<dbReference type="InterPro" id="IPR016454">
    <property type="entry name" value="Cysteine_dSase"/>
</dbReference>
<dbReference type="PROSITE" id="PS00595">
    <property type="entry name" value="AA_TRANSFER_CLASS_5"/>
    <property type="match status" value="1"/>
</dbReference>
<dbReference type="InterPro" id="IPR000192">
    <property type="entry name" value="Aminotrans_V_dom"/>
</dbReference>
<dbReference type="AlphaFoldDB" id="A0A286RIF9"/>
<feature type="domain" description="Aminotransferase class V" evidence="11">
    <location>
        <begin position="6"/>
        <end position="377"/>
    </location>
</feature>
<sequence>MVQTPIYLDNHATTRCDPRVRDVMLPYFCEEFGNAASITHVFGERAKDAVEKARETIAAAVDADPREVIFTSGATESNNLAILGVGRCLPPGSHLVASSIEHPSVLEPLQKLSEEGHTVTLVRPVQNGDPQAGRVLAESVEEALKPNTRLVSIMAANNEIGSVQPIREIAALCRERGIIFHVDAVQALGKVPLRDELREVDLISLSAHKVYGPKGVGALIVRRRQAGFKIQPLIYGGGHERGLRSGTLNVPGIVGFAHAVALALADLENEMVRLQQLRNLLFHLLKEQLGERVQLNGPDLSRPDWRLPGNLNVRFPGIEGETLLLHVPELALSSGSACSSADPRPSHVLLALGLSETEARASIRVGIGRFNTEEEIRYAADVLCSAVRQLVDLQSALEGWSRGPGER</sequence>
<proteinExistence type="inferred from homology"/>
<gene>
    <name evidence="12" type="ORF">THTE_3145</name>
</gene>
<keyword evidence="4 12" id="KW-0808">Transferase</keyword>
<dbReference type="PANTHER" id="PTHR11601">
    <property type="entry name" value="CYSTEINE DESULFURYLASE FAMILY MEMBER"/>
    <property type="match status" value="1"/>
</dbReference>
<dbReference type="Gene3D" id="3.40.640.10">
    <property type="entry name" value="Type I PLP-dependent aspartate aminotransferase-like (Major domain)"/>
    <property type="match status" value="1"/>
</dbReference>
<evidence type="ECO:0000256" key="2">
    <source>
        <dbReference type="ARBA" id="ARBA00006490"/>
    </source>
</evidence>
<evidence type="ECO:0000256" key="3">
    <source>
        <dbReference type="ARBA" id="ARBA00012239"/>
    </source>
</evidence>
<comment type="cofactor">
    <cofactor evidence="1 10">
        <name>pyridoxal 5'-phosphate</name>
        <dbReference type="ChEBI" id="CHEBI:597326"/>
    </cofactor>
</comment>
<dbReference type="InterPro" id="IPR020578">
    <property type="entry name" value="Aminotrans_V_PyrdxlP_BS"/>
</dbReference>
<comment type="similarity">
    <text evidence="2">Belongs to the class-V pyridoxal-phosphate-dependent aminotransferase family. NifS/IscS subfamily.</text>
</comment>
<evidence type="ECO:0000256" key="7">
    <source>
        <dbReference type="ARBA" id="ARBA00023004"/>
    </source>
</evidence>
<evidence type="ECO:0000259" key="11">
    <source>
        <dbReference type="Pfam" id="PF00266"/>
    </source>
</evidence>
<evidence type="ECO:0000256" key="4">
    <source>
        <dbReference type="ARBA" id="ARBA00022679"/>
    </source>
</evidence>
<evidence type="ECO:0000256" key="6">
    <source>
        <dbReference type="ARBA" id="ARBA00022898"/>
    </source>
</evidence>
<dbReference type="InterPro" id="IPR015424">
    <property type="entry name" value="PyrdxlP-dep_Trfase"/>
</dbReference>
<keyword evidence="8" id="KW-0411">Iron-sulfur</keyword>
<evidence type="ECO:0000313" key="12">
    <source>
        <dbReference type="EMBL" id="ASV75747.1"/>
    </source>
</evidence>
<dbReference type="Proteomes" id="UP000215086">
    <property type="component" value="Chromosome"/>
</dbReference>
<dbReference type="Pfam" id="PF00266">
    <property type="entry name" value="Aminotran_5"/>
    <property type="match status" value="1"/>
</dbReference>
<dbReference type="Gene3D" id="1.10.260.50">
    <property type="match status" value="1"/>
</dbReference>
<dbReference type="SUPFAM" id="SSF53383">
    <property type="entry name" value="PLP-dependent transferases"/>
    <property type="match status" value="1"/>
</dbReference>
<keyword evidence="7" id="KW-0408">Iron</keyword>
<dbReference type="GO" id="GO:0051536">
    <property type="term" value="F:iron-sulfur cluster binding"/>
    <property type="evidence" value="ECO:0007669"/>
    <property type="project" value="UniProtKB-KW"/>
</dbReference>
<keyword evidence="13" id="KW-1185">Reference proteome</keyword>
<evidence type="ECO:0000256" key="1">
    <source>
        <dbReference type="ARBA" id="ARBA00001933"/>
    </source>
</evidence>
<comment type="catalytic activity">
    <reaction evidence="9">
        <text>(sulfur carrier)-H + L-cysteine = (sulfur carrier)-SH + L-alanine</text>
        <dbReference type="Rhea" id="RHEA:43892"/>
        <dbReference type="Rhea" id="RHEA-COMP:14737"/>
        <dbReference type="Rhea" id="RHEA-COMP:14739"/>
        <dbReference type="ChEBI" id="CHEBI:29917"/>
        <dbReference type="ChEBI" id="CHEBI:35235"/>
        <dbReference type="ChEBI" id="CHEBI:57972"/>
        <dbReference type="ChEBI" id="CHEBI:64428"/>
        <dbReference type="EC" id="2.8.1.7"/>
    </reaction>
</comment>
<accession>A0A286RIF9</accession>
<dbReference type="InterPro" id="IPR015421">
    <property type="entry name" value="PyrdxlP-dep_Trfase_major"/>
</dbReference>
<dbReference type="GO" id="GO:0031071">
    <property type="term" value="F:cysteine desulfurase activity"/>
    <property type="evidence" value="ECO:0007669"/>
    <property type="project" value="UniProtKB-EC"/>
</dbReference>
<keyword evidence="5" id="KW-0479">Metal-binding</keyword>